<dbReference type="Gene3D" id="3.30.379.10">
    <property type="entry name" value="Chitobiase/beta-hexosaminidase domain 2-like"/>
    <property type="match status" value="1"/>
</dbReference>
<name>A0A0D2JWE6_9CHLO</name>
<dbReference type="RefSeq" id="XP_013902057.1">
    <property type="nucleotide sequence ID" value="XM_014046603.1"/>
</dbReference>
<dbReference type="PANTHER" id="PTHR12872:SF1">
    <property type="entry name" value="ALPHA-N-ACETYLGLUCOSAMINIDASE"/>
    <property type="match status" value="1"/>
</dbReference>
<feature type="domain" description="Alpha-N-acetylglucosaminidase C-terminal" evidence="4">
    <location>
        <begin position="528"/>
        <end position="729"/>
    </location>
</feature>
<dbReference type="GeneID" id="25737803"/>
<dbReference type="Gene3D" id="3.20.20.80">
    <property type="entry name" value="Glycosidases"/>
    <property type="match status" value="1"/>
</dbReference>
<evidence type="ECO:0000259" key="4">
    <source>
        <dbReference type="Pfam" id="PF12972"/>
    </source>
</evidence>
<keyword evidence="5" id="KW-0326">Glycosidase</keyword>
<organism evidence="5 6">
    <name type="scientific">Monoraphidium neglectum</name>
    <dbReference type="NCBI Taxonomy" id="145388"/>
    <lineage>
        <taxon>Eukaryota</taxon>
        <taxon>Viridiplantae</taxon>
        <taxon>Chlorophyta</taxon>
        <taxon>core chlorophytes</taxon>
        <taxon>Chlorophyceae</taxon>
        <taxon>CS clade</taxon>
        <taxon>Sphaeropleales</taxon>
        <taxon>Selenastraceae</taxon>
        <taxon>Monoraphidium</taxon>
    </lineage>
</organism>
<proteinExistence type="predicted"/>
<dbReference type="KEGG" id="mng:MNEG_4926"/>
<dbReference type="EC" id="3.2.1.50" evidence="5"/>
<evidence type="ECO:0000313" key="6">
    <source>
        <dbReference type="Proteomes" id="UP000054498"/>
    </source>
</evidence>
<dbReference type="InterPro" id="IPR024732">
    <property type="entry name" value="NAGLU_C"/>
</dbReference>
<feature type="domain" description="Alpha-N-acetylglucosaminidase N-terminal" evidence="3">
    <location>
        <begin position="16"/>
        <end position="93"/>
    </location>
</feature>
<dbReference type="Pfam" id="PF12972">
    <property type="entry name" value="NAGLU_C"/>
    <property type="match status" value="1"/>
</dbReference>
<dbReference type="AlphaFoldDB" id="A0A0D2JWE6"/>
<dbReference type="STRING" id="145388.A0A0D2JWE6"/>
<evidence type="ECO:0000259" key="3">
    <source>
        <dbReference type="Pfam" id="PF12971"/>
    </source>
</evidence>
<evidence type="ECO:0000256" key="1">
    <source>
        <dbReference type="ARBA" id="ARBA00022801"/>
    </source>
</evidence>
<dbReference type="InterPro" id="IPR007781">
    <property type="entry name" value="NAGLU"/>
</dbReference>
<dbReference type="Pfam" id="PF05089">
    <property type="entry name" value="NAGLU"/>
    <property type="match status" value="1"/>
</dbReference>
<dbReference type="InterPro" id="IPR024733">
    <property type="entry name" value="NAGLU_tim-barrel"/>
</dbReference>
<dbReference type="GO" id="GO:0004561">
    <property type="term" value="F:alpha-N-acetylglucosaminidase activity"/>
    <property type="evidence" value="ECO:0007669"/>
    <property type="project" value="UniProtKB-EC"/>
</dbReference>
<accession>A0A0D2JWE6</accession>
<gene>
    <name evidence="5" type="ORF">MNEG_4926</name>
</gene>
<dbReference type="Proteomes" id="UP000054498">
    <property type="component" value="Unassembled WGS sequence"/>
</dbReference>
<dbReference type="InterPro" id="IPR024240">
    <property type="entry name" value="NAGLU_N"/>
</dbReference>
<dbReference type="Gene3D" id="1.20.120.670">
    <property type="entry name" value="N-acetyl-b-d-glucoasminidase"/>
    <property type="match status" value="1"/>
</dbReference>
<protein>
    <submittedName>
        <fullName evidence="5">Alpha-N-acetylglucosaminidase</fullName>
        <ecNumber evidence="5">3.2.1.50</ecNumber>
    </submittedName>
</protein>
<dbReference type="EMBL" id="KK100927">
    <property type="protein sequence ID" value="KIZ03038.1"/>
    <property type="molecule type" value="Genomic_DNA"/>
</dbReference>
<keyword evidence="1 5" id="KW-0378">Hydrolase</keyword>
<keyword evidence="6" id="KW-1185">Reference proteome</keyword>
<dbReference type="PANTHER" id="PTHR12872">
    <property type="entry name" value="ALPHA-N-ACETYLGLUCOSAMINIDASE"/>
    <property type="match status" value="1"/>
</dbReference>
<feature type="domain" description="Alpha-N-acetylglucosaminidase tim-barrel" evidence="2">
    <location>
        <begin position="123"/>
        <end position="482"/>
    </location>
</feature>
<sequence>MPSAEGPAPAAHPEAPAAALLRRMLPAHAHLFDLRLVPLSPDAPHGHFRVATRARRVAVEGTSPVELASGAHWWLKHHAGCSVSWDATGGPQIDAAAFGAARMDELGGVGSDETVRRAVPSTFYQNVVTASYSFAFWDWDRWERELDWMALQGVNLSLMPLGAEAAWQAALQEEFGLAPDGLADFFPGPAFLAWGRMGNIQGWGGPLPPEYAAKQAALGRRVVARMRELGISPVFPAFAGFVPRALAAAFPDARVVRSSNWCHFPEVRRQQAYCCPLLLDPQDPLFARVGAAVVRQLRAAFGPEPPGRRSYYIADSFNEMRPSSADPSYLSAISAAIYKAMTSADPGCVWVMQAWLFFSDSGFWQPPQIKALLAGVPRGSLVVLDLFAEEHPVWTRTEGFYGYPYIWCMLHNFGGNNEIYGALPAVAEGVSAAMAASAAAAARTGDHHRGFGGGNLVGVGMAPEGIEQNPVVYEFMAEMAYEGRAARLASSGAASAAPGSAAGADREAAAAAGAGWALDGGRRAYDVWMESYALRRYAAAGRAGPSAAAALRRAWRRLGRGAYACRDTVHNTVCDVPTSRPGLCRAEILGWGLAPHSWYPLSELRAALGDLLAAASAHPDLAGSCAFRYDVVDAARELMSKASGWLWAAAAGAYARRDAGLLAGAGAALGALLDDMERLLASHEGFMLGPALARARAFAGPGDGDGGCTKAAERRRQLERLYEWNLRTQPGAKEGGAACIKGRAQ</sequence>
<dbReference type="InterPro" id="IPR029018">
    <property type="entry name" value="Hex-like_dom2"/>
</dbReference>
<dbReference type="OrthoDB" id="64736at2759"/>
<evidence type="ECO:0000259" key="2">
    <source>
        <dbReference type="Pfam" id="PF05089"/>
    </source>
</evidence>
<dbReference type="Pfam" id="PF12971">
    <property type="entry name" value="NAGLU_N"/>
    <property type="match status" value="1"/>
</dbReference>
<evidence type="ECO:0000313" key="5">
    <source>
        <dbReference type="EMBL" id="KIZ03038.1"/>
    </source>
</evidence>
<reference evidence="5 6" key="1">
    <citation type="journal article" date="2013" name="BMC Genomics">
        <title>Reconstruction of the lipid metabolism for the microalga Monoraphidium neglectum from its genome sequence reveals characteristics suitable for biofuel production.</title>
        <authorList>
            <person name="Bogen C."/>
            <person name="Al-Dilaimi A."/>
            <person name="Albersmeier A."/>
            <person name="Wichmann J."/>
            <person name="Grundmann M."/>
            <person name="Rupp O."/>
            <person name="Lauersen K.J."/>
            <person name="Blifernez-Klassen O."/>
            <person name="Kalinowski J."/>
            <person name="Goesmann A."/>
            <person name="Mussgnug J.H."/>
            <person name="Kruse O."/>
        </authorList>
    </citation>
    <scope>NUCLEOTIDE SEQUENCE [LARGE SCALE GENOMIC DNA]</scope>
    <source>
        <strain evidence="5 6">SAG 48.87</strain>
    </source>
</reference>